<dbReference type="OrthoDB" id="7021192at2"/>
<evidence type="ECO:0000256" key="4">
    <source>
        <dbReference type="ARBA" id="ARBA00023136"/>
    </source>
</evidence>
<keyword evidence="7" id="KW-1185">Reference proteome</keyword>
<evidence type="ECO:0000313" key="7">
    <source>
        <dbReference type="Proteomes" id="UP000051221"/>
    </source>
</evidence>
<organism evidence="6 7">
    <name type="scientific">Vibrio furnissii</name>
    <dbReference type="NCBI Taxonomy" id="29494"/>
    <lineage>
        <taxon>Bacteria</taxon>
        <taxon>Pseudomonadati</taxon>
        <taxon>Pseudomonadota</taxon>
        <taxon>Gammaproteobacteria</taxon>
        <taxon>Vibrionales</taxon>
        <taxon>Vibrionaceae</taxon>
        <taxon>Vibrio</taxon>
    </lineage>
</organism>
<feature type="transmembrane region" description="Helical" evidence="5">
    <location>
        <begin position="12"/>
        <end position="34"/>
    </location>
</feature>
<evidence type="ECO:0000256" key="5">
    <source>
        <dbReference type="SAM" id="Phobius"/>
    </source>
</evidence>
<accession>A0A0Q2V425</accession>
<dbReference type="RefSeq" id="WP_038152173.1">
    <property type="nucleotide sequence ID" value="NZ_CABLCD010000014.1"/>
</dbReference>
<dbReference type="Proteomes" id="UP000051221">
    <property type="component" value="Unassembled WGS sequence"/>
</dbReference>
<comment type="caution">
    <text evidence="6">The sequence shown here is derived from an EMBL/GenBank/DDBJ whole genome shotgun (WGS) entry which is preliminary data.</text>
</comment>
<keyword evidence="4 5" id="KW-0472">Membrane</keyword>
<keyword evidence="2 5" id="KW-0812">Transmembrane</keyword>
<evidence type="ECO:0000313" key="6">
    <source>
        <dbReference type="EMBL" id="KQH87528.1"/>
    </source>
</evidence>
<dbReference type="InterPro" id="IPR012451">
    <property type="entry name" value="DUF1656"/>
</dbReference>
<reference evidence="6 7" key="1">
    <citation type="submission" date="2015-08" db="EMBL/GenBank/DDBJ databases">
        <title>Antibacterial properties of a collection of Vibrionaceae strains.</title>
        <authorList>
            <person name="Giubergia S."/>
        </authorList>
    </citation>
    <scope>NUCLEOTIDE SEQUENCE [LARGE SCALE GENOMIC DNA]</scope>
    <source>
        <strain evidence="6 7">S0821</strain>
    </source>
</reference>
<gene>
    <name evidence="6" type="ORF">AMR76_02755</name>
</gene>
<dbReference type="Pfam" id="PF07869">
    <property type="entry name" value="DUF1656"/>
    <property type="match status" value="1"/>
</dbReference>
<dbReference type="InParanoid" id="A0A0Q2V425"/>
<keyword evidence="3 5" id="KW-1133">Transmembrane helix</keyword>
<evidence type="ECO:0000256" key="2">
    <source>
        <dbReference type="ARBA" id="ARBA00022692"/>
    </source>
</evidence>
<feature type="transmembrane region" description="Helical" evidence="5">
    <location>
        <begin position="46"/>
        <end position="67"/>
    </location>
</feature>
<dbReference type="GeneID" id="50536788"/>
<evidence type="ECO:0000256" key="3">
    <source>
        <dbReference type="ARBA" id="ARBA00022989"/>
    </source>
</evidence>
<sequence length="76" mass="8518">MLNELDILGIYISPLLMCMVLAFFLRILLSSLFVKAGVYRLIAQRPIFDSALFISLTGLLFHLFAIITTPIGHSFS</sequence>
<name>A0A0Q2V425_VIBFU</name>
<dbReference type="AlphaFoldDB" id="A0A0Q2V425"/>
<keyword evidence="1" id="KW-1003">Cell membrane</keyword>
<proteinExistence type="predicted"/>
<protein>
    <recommendedName>
        <fullName evidence="8">DUF1656 domain-containing protein</fullName>
    </recommendedName>
</protein>
<evidence type="ECO:0000256" key="1">
    <source>
        <dbReference type="ARBA" id="ARBA00022475"/>
    </source>
</evidence>
<evidence type="ECO:0008006" key="8">
    <source>
        <dbReference type="Google" id="ProtNLM"/>
    </source>
</evidence>
<dbReference type="EMBL" id="LKHS01000002">
    <property type="protein sequence ID" value="KQH87528.1"/>
    <property type="molecule type" value="Genomic_DNA"/>
</dbReference>